<dbReference type="EMBL" id="CP021422">
    <property type="protein sequence ID" value="ASB40524.1"/>
    <property type="molecule type" value="Genomic_DNA"/>
</dbReference>
<keyword evidence="1" id="KW-0472">Membrane</keyword>
<proteinExistence type="predicted"/>
<feature type="chain" id="PRO_5044568667" description="Stage III sporulation protein AE" evidence="2">
    <location>
        <begin position="30"/>
        <end position="368"/>
    </location>
</feature>
<keyword evidence="1" id="KW-1133">Transmembrane helix</keyword>
<evidence type="ECO:0000313" key="6">
    <source>
        <dbReference type="Proteomes" id="UP000596035"/>
    </source>
</evidence>
<dbReference type="EMBL" id="CP065321">
    <property type="protein sequence ID" value="QQR29808.1"/>
    <property type="molecule type" value="Genomic_DNA"/>
</dbReference>
<sequence length="368" mass="36214">MRAGKVKKLLIFVLAFAAFMVLCPSPARAQGGEIYEKSGAPGLFDSLDDETKELLRGLGVDGGQVTGGLSGERIFGMVSTLLRDKLSAPLKALAAILGVAALCRLADGISEGEGIAPLVGAAACGLILSAPVLGLLTGCQRVAGAASAFLTAAVPVYAGLLVAGGNLATGGGYSFLTMLAGAAVPVLAGGVFLPLLQIYLGLSVAGAVSGTELGGLAEALYRLGKWALTVLVTLFAAILSVQTAVNAQVDAAAGKAAKLALSAGVPIVGGALGDAVAAIQNSVHIVKSGTGAFGILAAMCIFAPAMAECALWAGVCMIGKGFGELFRVKAISALMEAAVSTVKMVLALLGSICAACVASAAAVLLAGG</sequence>
<name>A0A1Z2XQ41_9FIRM</name>
<evidence type="ECO:0000256" key="2">
    <source>
        <dbReference type="SAM" id="SignalP"/>
    </source>
</evidence>
<feature type="transmembrane region" description="Helical" evidence="1">
    <location>
        <begin position="175"/>
        <end position="200"/>
    </location>
</feature>
<reference evidence="3" key="1">
    <citation type="journal article" date="2017" name="Genome Announc.">
        <title>High-Quality Whole-Genome Sequences of the Oligo-Mouse-Microbiota Bacterial Community.</title>
        <authorList>
            <person name="Garzetti D."/>
            <person name="Brugiroux S."/>
            <person name="Bunk B."/>
            <person name="Pukall R."/>
            <person name="McCoy K.D."/>
            <person name="Macpherson A.J."/>
            <person name="Stecher B."/>
        </authorList>
    </citation>
    <scope>NUCLEOTIDE SEQUENCE</scope>
    <source>
        <strain evidence="3">KB18</strain>
    </source>
</reference>
<evidence type="ECO:0008006" key="7">
    <source>
        <dbReference type="Google" id="ProtNLM"/>
    </source>
</evidence>
<gene>
    <name evidence="3" type="ORF">ADH66_07525</name>
    <name evidence="4" type="ORF">I5Q82_17575</name>
</gene>
<dbReference type="Proteomes" id="UP000596035">
    <property type="component" value="Chromosome"/>
</dbReference>
<feature type="transmembrane region" description="Helical" evidence="1">
    <location>
        <begin position="259"/>
        <end position="279"/>
    </location>
</feature>
<dbReference type="Pfam" id="PF09546">
    <property type="entry name" value="Spore_III_AE"/>
    <property type="match status" value="1"/>
</dbReference>
<protein>
    <recommendedName>
        <fullName evidence="7">Stage III sporulation protein AE</fullName>
    </recommendedName>
</protein>
<feature type="transmembrane region" description="Helical" evidence="1">
    <location>
        <begin position="115"/>
        <end position="136"/>
    </location>
</feature>
<keyword evidence="2" id="KW-0732">Signal</keyword>
<dbReference type="Proteomes" id="UP000196710">
    <property type="component" value="Chromosome"/>
</dbReference>
<keyword evidence="1" id="KW-0812">Transmembrane</keyword>
<evidence type="ECO:0000313" key="4">
    <source>
        <dbReference type="EMBL" id="QQR29808.1"/>
    </source>
</evidence>
<evidence type="ECO:0000313" key="3">
    <source>
        <dbReference type="EMBL" id="ASB40524.1"/>
    </source>
</evidence>
<evidence type="ECO:0000256" key="1">
    <source>
        <dbReference type="SAM" id="Phobius"/>
    </source>
</evidence>
<feature type="transmembrane region" description="Helical" evidence="1">
    <location>
        <begin position="142"/>
        <end position="163"/>
    </location>
</feature>
<keyword evidence="5" id="KW-1185">Reference proteome</keyword>
<dbReference type="InterPro" id="IPR014194">
    <property type="entry name" value="Spore_III_AE"/>
</dbReference>
<feature type="transmembrane region" description="Helical" evidence="1">
    <location>
        <begin position="226"/>
        <end position="247"/>
    </location>
</feature>
<evidence type="ECO:0000313" key="5">
    <source>
        <dbReference type="Proteomes" id="UP000196710"/>
    </source>
</evidence>
<dbReference type="KEGG" id="amur:ADH66_07525"/>
<organism evidence="4 6">
    <name type="scientific">Acutalibacter muris</name>
    <dbReference type="NCBI Taxonomy" id="1796620"/>
    <lineage>
        <taxon>Bacteria</taxon>
        <taxon>Bacillati</taxon>
        <taxon>Bacillota</taxon>
        <taxon>Clostridia</taxon>
        <taxon>Eubacteriales</taxon>
        <taxon>Acutalibacteraceae</taxon>
        <taxon>Acutalibacter</taxon>
    </lineage>
</organism>
<reference evidence="4 6" key="3">
    <citation type="submission" date="2020-11" db="EMBL/GenBank/DDBJ databases">
        <title>Closed and high quality bacterial genomes of the OMM12 community.</title>
        <authorList>
            <person name="Marbouty M."/>
            <person name="Lamy-Besnier Q."/>
            <person name="Debarbieux L."/>
            <person name="Koszul R."/>
        </authorList>
    </citation>
    <scope>NUCLEOTIDE SEQUENCE [LARGE SCALE GENOMIC DNA]</scope>
    <source>
        <strain evidence="4 6">KB18</strain>
    </source>
</reference>
<reference evidence="5" key="2">
    <citation type="submission" date="2017-05" db="EMBL/GenBank/DDBJ databases">
        <title>Improved OligoMM genomes.</title>
        <authorList>
            <person name="Garzetti D."/>
        </authorList>
    </citation>
    <scope>NUCLEOTIDE SEQUENCE [LARGE SCALE GENOMIC DNA]</scope>
    <source>
        <strain evidence="5">KB18</strain>
    </source>
</reference>
<feature type="transmembrane region" description="Helical" evidence="1">
    <location>
        <begin position="291"/>
        <end position="323"/>
    </location>
</feature>
<dbReference type="AlphaFoldDB" id="A0A1Z2XQ41"/>
<feature type="signal peptide" evidence="2">
    <location>
        <begin position="1"/>
        <end position="29"/>
    </location>
</feature>
<dbReference type="RefSeq" id="WP_066533872.1">
    <property type="nucleotide sequence ID" value="NZ_CP021422.1"/>
</dbReference>
<accession>A0A1Z2XQ41</accession>
<feature type="transmembrane region" description="Helical" evidence="1">
    <location>
        <begin position="344"/>
        <end position="366"/>
    </location>
</feature>